<feature type="transmembrane region" description="Helical" evidence="1">
    <location>
        <begin position="26"/>
        <end position="46"/>
    </location>
</feature>
<feature type="transmembrane region" description="Helical" evidence="1">
    <location>
        <begin position="181"/>
        <end position="203"/>
    </location>
</feature>
<feature type="transmembrane region" description="Helical" evidence="1">
    <location>
        <begin position="66"/>
        <end position="87"/>
    </location>
</feature>
<evidence type="ECO:0000313" key="3">
    <source>
        <dbReference type="Proteomes" id="UP000604083"/>
    </source>
</evidence>
<dbReference type="EMBL" id="JAENIO010000005">
    <property type="protein sequence ID" value="MBK1833020.1"/>
    <property type="molecule type" value="Genomic_DNA"/>
</dbReference>
<feature type="transmembrane region" description="Helical" evidence="1">
    <location>
        <begin position="209"/>
        <end position="227"/>
    </location>
</feature>
<proteinExistence type="predicted"/>
<protein>
    <submittedName>
        <fullName evidence="2">Uncharacterized protein</fullName>
    </submittedName>
</protein>
<name>A0A934RLL3_9BACT</name>
<accession>A0A934RLL3</accession>
<keyword evidence="3" id="KW-1185">Reference proteome</keyword>
<gene>
    <name evidence="2" type="ORF">JIN78_03010</name>
</gene>
<organism evidence="2 3">
    <name type="scientific">Roseibacillus ishigakijimensis</name>
    <dbReference type="NCBI Taxonomy" id="454146"/>
    <lineage>
        <taxon>Bacteria</taxon>
        <taxon>Pseudomonadati</taxon>
        <taxon>Verrucomicrobiota</taxon>
        <taxon>Verrucomicrobiia</taxon>
        <taxon>Verrucomicrobiales</taxon>
        <taxon>Verrucomicrobiaceae</taxon>
        <taxon>Roseibacillus</taxon>
    </lineage>
</organism>
<reference evidence="2" key="1">
    <citation type="submission" date="2021-01" db="EMBL/GenBank/DDBJ databases">
        <title>Modified the classification status of verrucomicrobia.</title>
        <authorList>
            <person name="Feng X."/>
        </authorList>
    </citation>
    <scope>NUCLEOTIDE SEQUENCE</scope>
    <source>
        <strain evidence="2">KCTC 12986</strain>
    </source>
</reference>
<comment type="caution">
    <text evidence="2">The sequence shown here is derived from an EMBL/GenBank/DDBJ whole genome shotgun (WGS) entry which is preliminary data.</text>
</comment>
<evidence type="ECO:0000256" key="1">
    <source>
        <dbReference type="SAM" id="Phobius"/>
    </source>
</evidence>
<keyword evidence="1" id="KW-0812">Transmembrane</keyword>
<keyword evidence="1" id="KW-0472">Membrane</keyword>
<dbReference type="Proteomes" id="UP000604083">
    <property type="component" value="Unassembled WGS sequence"/>
</dbReference>
<dbReference type="AlphaFoldDB" id="A0A934RLL3"/>
<keyword evidence="1" id="KW-1133">Transmembrane helix</keyword>
<evidence type="ECO:0000313" key="2">
    <source>
        <dbReference type="EMBL" id="MBK1833020.1"/>
    </source>
</evidence>
<sequence length="230" mass="26411">MPDSTLRPSHLREALRLGWGGAKSNLLPGALLWTVGLVLVIAYYQSPVVAQTFDHIGIWKNRYSPWFAMVSTALFGSLIPWLAQLAFLPRERRMPFRQVPWLFLFWALHGWQVDKLYELQAHVFGNAIDAATIVRKTLVDQFVWVPLLAVPQVLLSYLFIEHGLSGKRFGEALRRKSYWERAIPLMIANWVVWVPSVSLVYLFPLPLQLPLMNLILALWCLIISFFAKNG</sequence>
<dbReference type="RefSeq" id="WP_200390454.1">
    <property type="nucleotide sequence ID" value="NZ_JAENIO010000005.1"/>
</dbReference>